<dbReference type="GO" id="GO:0006086">
    <property type="term" value="P:pyruvate decarboxylation to acetyl-CoA"/>
    <property type="evidence" value="ECO:0007669"/>
    <property type="project" value="TreeGrafter"/>
</dbReference>
<keyword evidence="3" id="KW-0786">Thiamine pyrophosphate</keyword>
<dbReference type="CDD" id="cd02000">
    <property type="entry name" value="TPP_E1_PDC_ADC_BCADC"/>
    <property type="match status" value="1"/>
</dbReference>
<dbReference type="AlphaFoldDB" id="A0A1F2UKQ4"/>
<evidence type="ECO:0000256" key="3">
    <source>
        <dbReference type="ARBA" id="ARBA00023052"/>
    </source>
</evidence>
<evidence type="ECO:0000256" key="1">
    <source>
        <dbReference type="ARBA" id="ARBA00001964"/>
    </source>
</evidence>
<accession>A0A1F2UKQ4</accession>
<comment type="caution">
    <text evidence="5">The sequence shown here is derived from an EMBL/GenBank/DDBJ whole genome shotgun (WGS) entry which is preliminary data.</text>
</comment>
<dbReference type="Gene3D" id="3.40.50.970">
    <property type="match status" value="1"/>
</dbReference>
<dbReference type="EMBL" id="MELI01000063">
    <property type="protein sequence ID" value="OFW33579.1"/>
    <property type="molecule type" value="Genomic_DNA"/>
</dbReference>
<evidence type="ECO:0000256" key="2">
    <source>
        <dbReference type="ARBA" id="ARBA00023002"/>
    </source>
</evidence>
<feature type="domain" description="Dehydrogenase E1 component" evidence="4">
    <location>
        <begin position="20"/>
        <end position="314"/>
    </location>
</feature>
<reference evidence="5 6" key="1">
    <citation type="journal article" date="2016" name="Nat. Commun.">
        <title>Thousands of microbial genomes shed light on interconnected biogeochemical processes in an aquifer system.</title>
        <authorList>
            <person name="Anantharaman K."/>
            <person name="Brown C.T."/>
            <person name="Hug L.A."/>
            <person name="Sharon I."/>
            <person name="Castelle C.J."/>
            <person name="Probst A.J."/>
            <person name="Thomas B.C."/>
            <person name="Singh A."/>
            <person name="Wilkins M.J."/>
            <person name="Karaoz U."/>
            <person name="Brodie E.L."/>
            <person name="Williams K.H."/>
            <person name="Hubbard S.S."/>
            <person name="Banfield J.F."/>
        </authorList>
    </citation>
    <scope>NUCLEOTIDE SEQUENCE [LARGE SCALE GENOMIC DNA]</scope>
</reference>
<protein>
    <recommendedName>
        <fullName evidence="4">Dehydrogenase E1 component domain-containing protein</fullName>
    </recommendedName>
</protein>
<evidence type="ECO:0000259" key="4">
    <source>
        <dbReference type="Pfam" id="PF00676"/>
    </source>
</evidence>
<organism evidence="5 6">
    <name type="scientific">Candidatus Aquicultor primus</name>
    <dbReference type="NCBI Taxonomy" id="1797195"/>
    <lineage>
        <taxon>Bacteria</taxon>
        <taxon>Bacillati</taxon>
        <taxon>Actinomycetota</taxon>
        <taxon>Candidatus Aquicultoria</taxon>
        <taxon>Candidatus Aquicultorales</taxon>
        <taxon>Candidatus Aquicultoraceae</taxon>
        <taxon>Candidatus Aquicultor</taxon>
    </lineage>
</organism>
<evidence type="ECO:0000313" key="6">
    <source>
        <dbReference type="Proteomes" id="UP000178086"/>
    </source>
</evidence>
<dbReference type="GO" id="GO:0004739">
    <property type="term" value="F:pyruvate dehydrogenase (acetyl-transferring) activity"/>
    <property type="evidence" value="ECO:0007669"/>
    <property type="project" value="TreeGrafter"/>
</dbReference>
<dbReference type="SUPFAM" id="SSF52518">
    <property type="entry name" value="Thiamin diphosphate-binding fold (THDP-binding)"/>
    <property type="match status" value="1"/>
</dbReference>
<gene>
    <name evidence="5" type="ORF">A2074_06885</name>
</gene>
<dbReference type="InterPro" id="IPR050642">
    <property type="entry name" value="PDH_E1_Alpha_Subunit"/>
</dbReference>
<proteinExistence type="predicted"/>
<comment type="cofactor">
    <cofactor evidence="1">
        <name>thiamine diphosphate</name>
        <dbReference type="ChEBI" id="CHEBI:58937"/>
    </cofactor>
</comment>
<dbReference type="Proteomes" id="UP000178086">
    <property type="component" value="Unassembled WGS sequence"/>
</dbReference>
<dbReference type="PANTHER" id="PTHR11516">
    <property type="entry name" value="PYRUVATE DEHYDROGENASE E1 COMPONENT, ALPHA SUBUNIT BACTERIAL AND ORGANELLAR"/>
    <property type="match status" value="1"/>
</dbReference>
<dbReference type="PANTHER" id="PTHR11516:SF41">
    <property type="entry name" value="3-METHYL-2-OXOBUTANOATE DEHYDROGENASE SUBUNIT ALPHA"/>
    <property type="match status" value="1"/>
</dbReference>
<name>A0A1F2UKQ4_9ACTN</name>
<dbReference type="InterPro" id="IPR001017">
    <property type="entry name" value="DH_E1"/>
</dbReference>
<dbReference type="InterPro" id="IPR029061">
    <property type="entry name" value="THDP-binding"/>
</dbReference>
<sequence length="325" mass="35991">MDVKPIEPGAKELQDMYYYMRLGRAIEERLELEYKGGKLTSAIYLGRGQEAIEVGASYALEPGDILAPTHRDMISQLPRGLTAREVFTNHYARANSLTRGKGEASYQGDLKRGLFATVSMLPDFYPVATGAALAFKLRGEKRVAMPLCGEGATSRGDFHESLNLASVLDLPVVFVVINNGFAYSTPPFKEMKLSDVAERAHAYAIPGVVVDGNNIIECYLEAKKAVERARDGGGPTLLEAKTMRMRGHAGHDAAKYISKELIREWAQKDPIDRFEKHLTNQGLLDETGIKDMTERVTQEVAEALKFAEESPYPEGQEAITDVYRQ</sequence>
<keyword evidence="2" id="KW-0560">Oxidoreductase</keyword>
<evidence type="ECO:0000313" key="5">
    <source>
        <dbReference type="EMBL" id="OFW33579.1"/>
    </source>
</evidence>
<dbReference type="Pfam" id="PF00676">
    <property type="entry name" value="E1_dh"/>
    <property type="match status" value="1"/>
</dbReference>
<dbReference type="GO" id="GO:0000287">
    <property type="term" value="F:magnesium ion binding"/>
    <property type="evidence" value="ECO:0007669"/>
    <property type="project" value="UniProtKB-ARBA"/>
</dbReference>